<dbReference type="RefSeq" id="XP_062769457.1">
    <property type="nucleotide sequence ID" value="XM_062905035.1"/>
</dbReference>
<accession>A0ABR0HW04</accession>
<organism evidence="2 3">
    <name type="scientific">Podospora pseudopauciseta</name>
    <dbReference type="NCBI Taxonomy" id="2093780"/>
    <lineage>
        <taxon>Eukaryota</taxon>
        <taxon>Fungi</taxon>
        <taxon>Dikarya</taxon>
        <taxon>Ascomycota</taxon>
        <taxon>Pezizomycotina</taxon>
        <taxon>Sordariomycetes</taxon>
        <taxon>Sordariomycetidae</taxon>
        <taxon>Sordariales</taxon>
        <taxon>Podosporaceae</taxon>
        <taxon>Podospora</taxon>
    </lineage>
</organism>
<evidence type="ECO:0000313" key="2">
    <source>
        <dbReference type="EMBL" id="KAK4672135.1"/>
    </source>
</evidence>
<dbReference type="EMBL" id="JAFFHB010000001">
    <property type="protein sequence ID" value="KAK4672135.1"/>
    <property type="molecule type" value="Genomic_DNA"/>
</dbReference>
<gene>
    <name evidence="2" type="ORF">QC763_0000740</name>
</gene>
<keyword evidence="3" id="KW-1185">Reference proteome</keyword>
<dbReference type="Proteomes" id="UP001326199">
    <property type="component" value="Unassembled WGS sequence"/>
</dbReference>
<feature type="compositionally biased region" description="Polar residues" evidence="1">
    <location>
        <begin position="107"/>
        <end position="118"/>
    </location>
</feature>
<protein>
    <submittedName>
        <fullName evidence="2">Uncharacterized protein</fullName>
    </submittedName>
</protein>
<comment type="caution">
    <text evidence="2">The sequence shown here is derived from an EMBL/GenBank/DDBJ whole genome shotgun (WGS) entry which is preliminary data.</text>
</comment>
<feature type="region of interest" description="Disordered" evidence="1">
    <location>
        <begin position="1"/>
        <end position="198"/>
    </location>
</feature>
<proteinExistence type="predicted"/>
<feature type="compositionally biased region" description="Polar residues" evidence="1">
    <location>
        <begin position="169"/>
        <end position="182"/>
    </location>
</feature>
<sequence length="198" mass="21173">MASSEKTPAPDNGRTKNKSSSRVSSSTASQKPGSVFSASPSQKSLDHASLSPPAAPPAPTYPLANQQQTGDTLSPERREEIRFLTSFAGGATGSAGSSRRPEAVELSLSSSWDDSTPTAGGDDHGEEFVELEADTIRQKVALSKMRRDRENPRAPKPARKRVRDDESTRAQAGSSKRTSEMGSTGKKREMEIDAPEEV</sequence>
<feature type="compositionally biased region" description="Low complexity" evidence="1">
    <location>
        <begin position="20"/>
        <end position="29"/>
    </location>
</feature>
<reference evidence="2 3" key="1">
    <citation type="journal article" date="2023" name="bioRxiv">
        <title>High-quality genome assemblies of four members of thePodospora anserinaspecies complex.</title>
        <authorList>
            <person name="Ament-Velasquez S.L."/>
            <person name="Vogan A.A."/>
            <person name="Wallerman O."/>
            <person name="Hartmann F."/>
            <person name="Gautier V."/>
            <person name="Silar P."/>
            <person name="Giraud T."/>
            <person name="Johannesson H."/>
        </authorList>
    </citation>
    <scope>NUCLEOTIDE SEQUENCE [LARGE SCALE GENOMIC DNA]</scope>
    <source>
        <strain evidence="2 3">CBS 411.78</strain>
    </source>
</reference>
<evidence type="ECO:0000313" key="3">
    <source>
        <dbReference type="Proteomes" id="UP001326199"/>
    </source>
</evidence>
<feature type="compositionally biased region" description="Polar residues" evidence="1">
    <location>
        <begin position="30"/>
        <end position="43"/>
    </location>
</feature>
<evidence type="ECO:0000256" key="1">
    <source>
        <dbReference type="SAM" id="MobiDB-lite"/>
    </source>
</evidence>
<feature type="compositionally biased region" description="Low complexity" evidence="1">
    <location>
        <begin position="85"/>
        <end position="98"/>
    </location>
</feature>
<dbReference type="GeneID" id="87924945"/>
<name>A0ABR0HW04_9PEZI</name>